<evidence type="ECO:0000256" key="1">
    <source>
        <dbReference type="SAM" id="MobiDB-lite"/>
    </source>
</evidence>
<feature type="signal peptide" evidence="2">
    <location>
        <begin position="1"/>
        <end position="20"/>
    </location>
</feature>
<comment type="caution">
    <text evidence="3">The sequence shown here is derived from an EMBL/GenBank/DDBJ whole genome shotgun (WGS) entry which is preliminary data.</text>
</comment>
<keyword evidence="2" id="KW-0732">Signal</keyword>
<protein>
    <submittedName>
        <fullName evidence="3">Uncharacterized protein</fullName>
    </submittedName>
</protein>
<keyword evidence="4" id="KW-1185">Reference proteome</keyword>
<evidence type="ECO:0000313" key="4">
    <source>
        <dbReference type="Proteomes" id="UP000825935"/>
    </source>
</evidence>
<reference evidence="3" key="1">
    <citation type="submission" date="2021-08" db="EMBL/GenBank/DDBJ databases">
        <title>WGS assembly of Ceratopteris richardii.</title>
        <authorList>
            <person name="Marchant D.B."/>
            <person name="Chen G."/>
            <person name="Jenkins J."/>
            <person name="Shu S."/>
            <person name="Leebens-Mack J."/>
            <person name="Grimwood J."/>
            <person name="Schmutz J."/>
            <person name="Soltis P."/>
            <person name="Soltis D."/>
            <person name="Chen Z.-H."/>
        </authorList>
    </citation>
    <scope>NUCLEOTIDE SEQUENCE</scope>
    <source>
        <strain evidence="3">Whitten #5841</strain>
        <tissue evidence="3">Leaf</tissue>
    </source>
</reference>
<dbReference type="Proteomes" id="UP000825935">
    <property type="component" value="Chromosome 30"/>
</dbReference>
<sequence>MASSLSLACILVLFVALVVAHSAAFAADMEDKGRKLASDSSGTNEKKSSYQAKETEKKNEKKTYSSSKNNNNKEKKRRTKRKAPTRRRRRRRTKRKLTAAAKTTTTKKRRTRRIKRRSTMAVAKVISSMEALITIDVFHKCVSTSSIHAMEKKLVRVHLDSLSSQTLGVHK</sequence>
<feature type="compositionally biased region" description="Basic and acidic residues" evidence="1">
    <location>
        <begin position="44"/>
        <end position="63"/>
    </location>
</feature>
<accession>A0A8T2R4Q9</accession>
<feature type="chain" id="PRO_5035852873" evidence="2">
    <location>
        <begin position="21"/>
        <end position="171"/>
    </location>
</feature>
<feature type="compositionally biased region" description="Basic residues" evidence="1">
    <location>
        <begin position="74"/>
        <end position="97"/>
    </location>
</feature>
<gene>
    <name evidence="3" type="ORF">KP509_30G054700</name>
</gene>
<dbReference type="AlphaFoldDB" id="A0A8T2R4Q9"/>
<feature type="region of interest" description="Disordered" evidence="1">
    <location>
        <begin position="35"/>
        <end position="110"/>
    </location>
</feature>
<evidence type="ECO:0000256" key="2">
    <source>
        <dbReference type="SAM" id="SignalP"/>
    </source>
</evidence>
<name>A0A8T2R4Q9_CERRI</name>
<dbReference type="EMBL" id="CM035435">
    <property type="protein sequence ID" value="KAH7290575.1"/>
    <property type="molecule type" value="Genomic_DNA"/>
</dbReference>
<evidence type="ECO:0000313" key="3">
    <source>
        <dbReference type="EMBL" id="KAH7290575.1"/>
    </source>
</evidence>
<organism evidence="3 4">
    <name type="scientific">Ceratopteris richardii</name>
    <name type="common">Triangle waterfern</name>
    <dbReference type="NCBI Taxonomy" id="49495"/>
    <lineage>
        <taxon>Eukaryota</taxon>
        <taxon>Viridiplantae</taxon>
        <taxon>Streptophyta</taxon>
        <taxon>Embryophyta</taxon>
        <taxon>Tracheophyta</taxon>
        <taxon>Polypodiopsida</taxon>
        <taxon>Polypodiidae</taxon>
        <taxon>Polypodiales</taxon>
        <taxon>Pteridineae</taxon>
        <taxon>Pteridaceae</taxon>
        <taxon>Parkerioideae</taxon>
        <taxon>Ceratopteris</taxon>
    </lineage>
</organism>
<proteinExistence type="predicted"/>